<gene>
    <name evidence="1" type="ORF">LHJ74_22430</name>
</gene>
<evidence type="ECO:0000313" key="2">
    <source>
        <dbReference type="Proteomes" id="UP001156389"/>
    </source>
</evidence>
<feature type="non-terminal residue" evidence="1">
    <location>
        <position position="1"/>
    </location>
</feature>
<dbReference type="Gene3D" id="1.25.40.10">
    <property type="entry name" value="Tetratricopeptide repeat domain"/>
    <property type="match status" value="1"/>
</dbReference>
<dbReference type="InterPro" id="IPR011990">
    <property type="entry name" value="TPR-like_helical_dom_sf"/>
</dbReference>
<organism evidence="1 2">
    <name type="scientific">Streptomyces gossypii</name>
    <dbReference type="NCBI Taxonomy" id="2883101"/>
    <lineage>
        <taxon>Bacteria</taxon>
        <taxon>Bacillati</taxon>
        <taxon>Actinomycetota</taxon>
        <taxon>Actinomycetes</taxon>
        <taxon>Kitasatosporales</taxon>
        <taxon>Streptomycetaceae</taxon>
        <taxon>Streptomyces</taxon>
    </lineage>
</organism>
<dbReference type="Gene3D" id="1.10.10.10">
    <property type="entry name" value="Winged helix-like DNA-binding domain superfamily/Winged helix DNA-binding domain"/>
    <property type="match status" value="1"/>
</dbReference>
<dbReference type="PANTHER" id="PTHR47691">
    <property type="entry name" value="REGULATOR-RELATED"/>
    <property type="match status" value="1"/>
</dbReference>
<proteinExistence type="predicted"/>
<reference evidence="1 2" key="1">
    <citation type="submission" date="2021-10" db="EMBL/GenBank/DDBJ databases">
        <title>Streptomyces gossypii sp. nov., isolated from soil collected from cotton field.</title>
        <authorList>
            <person name="Ge X."/>
            <person name="Chen X."/>
            <person name="Liu W."/>
        </authorList>
    </citation>
    <scope>NUCLEOTIDE SEQUENCE [LARGE SCALE GENOMIC DNA]</scope>
    <source>
        <strain evidence="1 2">N2-109</strain>
    </source>
</reference>
<dbReference type="InterPro" id="IPR036388">
    <property type="entry name" value="WH-like_DNA-bd_sf"/>
</dbReference>
<protein>
    <submittedName>
        <fullName evidence="1">AfsR family transcriptional regulator</fullName>
    </submittedName>
</protein>
<dbReference type="Proteomes" id="UP001156389">
    <property type="component" value="Unassembled WGS sequence"/>
</dbReference>
<keyword evidence="2" id="KW-1185">Reference proteome</keyword>
<dbReference type="SMART" id="SM00028">
    <property type="entry name" value="TPR"/>
    <property type="match status" value="5"/>
</dbReference>
<dbReference type="SUPFAM" id="SSF48452">
    <property type="entry name" value="TPR-like"/>
    <property type="match status" value="1"/>
</dbReference>
<dbReference type="EMBL" id="JAJAGO010000011">
    <property type="protein sequence ID" value="MCT2592633.1"/>
    <property type="molecule type" value="Genomic_DNA"/>
</dbReference>
<evidence type="ECO:0000313" key="1">
    <source>
        <dbReference type="EMBL" id="MCT2592633.1"/>
    </source>
</evidence>
<accession>A0ABT2JXK6</accession>
<name>A0ABT2JXK6_9ACTN</name>
<sequence length="468" mass="50675">LDELQAGDQAVKATFELGYSQLDKDQARAFRLLGLADGPDISLHAAASMLDRTPDETEDLLESLVDTSLLESAAPGRYRFHDLLRLFARACAERDEQPPSERDAALSRLLDFYLATAARVYALDQPGESLADYLEPTTAEGLHFTGQNEAIGWLLAESACFLACARQLTSGATLRRAADLLMATSGLAESGVNIRSYEQAATALLETAHEAREPHAEARVRSVLTGVCLATGRFDEADEQARLAGLLGQSVEDPISASYSLNDRGIVANYQARYTDAEEYLSEALLAFRHHGNPVSEASALCNLARSRMALGHYDSAIGLARQSVVLQEAHGQALRLANCRYTLGTALVQAGRIPEGLDELNQALAIFHEIRQGQWEGVTHFRIAEAHFSAQRPGQAAAHAEQALALRVLGGEWRRATVLLVLGKSLNALGQTDRARAIWTDALAVFEQLGSSETDEVRDLLMPSVAA</sequence>
<comment type="caution">
    <text evidence="1">The sequence shown here is derived from an EMBL/GenBank/DDBJ whole genome shotgun (WGS) entry which is preliminary data.</text>
</comment>
<dbReference type="InterPro" id="IPR019734">
    <property type="entry name" value="TPR_rpt"/>
</dbReference>
<dbReference type="PANTHER" id="PTHR47691:SF3">
    <property type="entry name" value="HTH-TYPE TRANSCRIPTIONAL REGULATOR RV0890C-RELATED"/>
    <property type="match status" value="1"/>
</dbReference>